<dbReference type="EMBL" id="JBHTIM010000001">
    <property type="protein sequence ID" value="MFD0781884.1"/>
    <property type="molecule type" value="Genomic_DNA"/>
</dbReference>
<protein>
    <submittedName>
        <fullName evidence="1">DUF3046 domain-containing protein</fullName>
    </submittedName>
</protein>
<name>A0ABW2ZTW3_9MICO</name>
<evidence type="ECO:0000313" key="1">
    <source>
        <dbReference type="EMBL" id="MFD0781884.1"/>
    </source>
</evidence>
<evidence type="ECO:0000313" key="2">
    <source>
        <dbReference type="Proteomes" id="UP001597042"/>
    </source>
</evidence>
<accession>A0ABW2ZTW3</accession>
<dbReference type="Proteomes" id="UP001597042">
    <property type="component" value="Unassembled WGS sequence"/>
</dbReference>
<dbReference type="Pfam" id="PF11248">
    <property type="entry name" value="DUF3046"/>
    <property type="match status" value="1"/>
</dbReference>
<comment type="caution">
    <text evidence="1">The sequence shown here is derived from an EMBL/GenBank/DDBJ whole genome shotgun (WGS) entry which is preliminary data.</text>
</comment>
<dbReference type="RefSeq" id="WP_378749588.1">
    <property type="nucleotide sequence ID" value="NZ_JBHSSV010000001.1"/>
</dbReference>
<organism evidence="1 2">
    <name type="scientific">Microbacterium koreense</name>
    <dbReference type="NCBI Taxonomy" id="323761"/>
    <lineage>
        <taxon>Bacteria</taxon>
        <taxon>Bacillati</taxon>
        <taxon>Actinomycetota</taxon>
        <taxon>Actinomycetes</taxon>
        <taxon>Micrococcales</taxon>
        <taxon>Microbacteriaceae</taxon>
        <taxon>Microbacterium</taxon>
    </lineage>
</organism>
<dbReference type="InterPro" id="IPR021408">
    <property type="entry name" value="DUF3046"/>
</dbReference>
<sequence>MRRSEFLRAVSDEFGVRGDALVVDLALSALGGRTADEAMTSGVAPKEVWLALCEETDVPRERRYGAGRLEPRR</sequence>
<gene>
    <name evidence="1" type="ORF">ACFQZV_11340</name>
</gene>
<proteinExistence type="predicted"/>
<reference evidence="2" key="1">
    <citation type="journal article" date="2019" name="Int. J. Syst. Evol. Microbiol.">
        <title>The Global Catalogue of Microorganisms (GCM) 10K type strain sequencing project: providing services to taxonomists for standard genome sequencing and annotation.</title>
        <authorList>
            <consortium name="The Broad Institute Genomics Platform"/>
            <consortium name="The Broad Institute Genome Sequencing Center for Infectious Disease"/>
            <person name="Wu L."/>
            <person name="Ma J."/>
        </authorList>
    </citation>
    <scope>NUCLEOTIDE SEQUENCE [LARGE SCALE GENOMIC DNA]</scope>
    <source>
        <strain evidence="2">CCUG 50754</strain>
    </source>
</reference>
<keyword evidence="2" id="KW-1185">Reference proteome</keyword>